<accession>A0ABR9EED2</accession>
<gene>
    <name evidence="1" type="ORF">PAUR_a3165</name>
</gene>
<organism evidence="1 2">
    <name type="scientific">Pseudoalteromonas aurantia 208</name>
    <dbReference type="NCBI Taxonomy" id="1314867"/>
    <lineage>
        <taxon>Bacteria</taxon>
        <taxon>Pseudomonadati</taxon>
        <taxon>Pseudomonadota</taxon>
        <taxon>Gammaproteobacteria</taxon>
        <taxon>Alteromonadales</taxon>
        <taxon>Pseudoalteromonadaceae</taxon>
        <taxon>Pseudoalteromonas</taxon>
    </lineage>
</organism>
<proteinExistence type="predicted"/>
<dbReference type="RefSeq" id="WP_192508483.1">
    <property type="nucleotide sequence ID" value="NZ_AQGV01000012.1"/>
</dbReference>
<dbReference type="Proteomes" id="UP000615755">
    <property type="component" value="Unassembled WGS sequence"/>
</dbReference>
<comment type="caution">
    <text evidence="1">The sequence shown here is derived from an EMBL/GenBank/DDBJ whole genome shotgun (WGS) entry which is preliminary data.</text>
</comment>
<reference evidence="1 2" key="1">
    <citation type="submission" date="2015-03" db="EMBL/GenBank/DDBJ databases">
        <title>Genome sequence of Pseudoalteromonas aurantia.</title>
        <authorList>
            <person name="Xie B.-B."/>
            <person name="Rong J.-C."/>
            <person name="Qin Q.-L."/>
            <person name="Zhang Y.-Z."/>
        </authorList>
    </citation>
    <scope>NUCLEOTIDE SEQUENCE [LARGE SCALE GENOMIC DNA]</scope>
    <source>
        <strain evidence="1 2">208</strain>
    </source>
</reference>
<evidence type="ECO:0008006" key="3">
    <source>
        <dbReference type="Google" id="ProtNLM"/>
    </source>
</evidence>
<evidence type="ECO:0000313" key="1">
    <source>
        <dbReference type="EMBL" id="MBE0369336.1"/>
    </source>
</evidence>
<dbReference type="EMBL" id="AQGV01000012">
    <property type="protein sequence ID" value="MBE0369336.1"/>
    <property type="molecule type" value="Genomic_DNA"/>
</dbReference>
<sequence>MHIHGFVEYTWQDDILCLNVSGPFNMKGVTEAFEQLKTTVNSAQHEQWYRIEELDPETLGCLEVMKVIRDSYLWSLEHGCLFIAVVCSHSVQMNLLESFIERTNLPIKGFFCAKAARLAIEALRNKP</sequence>
<protein>
    <recommendedName>
        <fullName evidence="3">STAS domain-containing protein</fullName>
    </recommendedName>
</protein>
<evidence type="ECO:0000313" key="2">
    <source>
        <dbReference type="Proteomes" id="UP000615755"/>
    </source>
</evidence>
<keyword evidence="2" id="KW-1185">Reference proteome</keyword>
<name>A0ABR9EED2_9GAMM</name>